<proteinExistence type="predicted"/>
<reference evidence="1" key="1">
    <citation type="submission" date="2020-02" db="EMBL/GenBank/DDBJ databases">
        <authorList>
            <person name="Meier V. D."/>
        </authorList>
    </citation>
    <scope>NUCLEOTIDE SEQUENCE</scope>
    <source>
        <strain evidence="1">AVDCRST_MAG81</strain>
    </source>
</reference>
<dbReference type="AlphaFoldDB" id="A0A6J4VT91"/>
<sequence>MTLQFIPQLFDTQPIFLRSRKQIIKSEPGKSKRNVDILFVQASQSEHAT</sequence>
<evidence type="ECO:0000313" key="1">
    <source>
        <dbReference type="EMBL" id="CAA9588729.1"/>
    </source>
</evidence>
<name>A0A6J4VT91_9CYAN</name>
<organism evidence="1">
    <name type="scientific">uncultured Synechococcales cyanobacterium</name>
    <dbReference type="NCBI Taxonomy" id="1936017"/>
    <lineage>
        <taxon>Bacteria</taxon>
        <taxon>Bacillati</taxon>
        <taxon>Cyanobacteriota</taxon>
        <taxon>Cyanophyceae</taxon>
        <taxon>Synechococcales</taxon>
        <taxon>environmental samples</taxon>
    </lineage>
</organism>
<dbReference type="EMBL" id="CADCWO010000231">
    <property type="protein sequence ID" value="CAA9588729.1"/>
    <property type="molecule type" value="Genomic_DNA"/>
</dbReference>
<gene>
    <name evidence="1" type="ORF">AVDCRST_MAG81-4543</name>
</gene>
<accession>A0A6J4VT91</accession>
<protein>
    <submittedName>
        <fullName evidence="1">Uncharacterized protein</fullName>
    </submittedName>
</protein>